<dbReference type="PANTHER" id="PTHR10738:SF0">
    <property type="entry name" value="PROTEIN ARGININE N-METHYLTRANSFERASE 5"/>
    <property type="match status" value="1"/>
</dbReference>
<dbReference type="InterPro" id="IPR035075">
    <property type="entry name" value="PRMT5"/>
</dbReference>
<dbReference type="Pfam" id="PF17285">
    <property type="entry name" value="PRMT5_TIM"/>
    <property type="match status" value="1"/>
</dbReference>
<keyword evidence="10" id="KW-1185">Reference proteome</keyword>
<evidence type="ECO:0000259" key="7">
    <source>
        <dbReference type="Pfam" id="PF17285"/>
    </source>
</evidence>
<accession>A0ABR1J9F4</accession>
<dbReference type="InterPro" id="IPR035247">
    <property type="entry name" value="PRMT5_TIM"/>
</dbReference>
<proteinExistence type="predicted"/>
<dbReference type="SUPFAM" id="SSF53335">
    <property type="entry name" value="S-adenosyl-L-methionine-dependent methyltransferases"/>
    <property type="match status" value="1"/>
</dbReference>
<dbReference type="Pfam" id="PF05185">
    <property type="entry name" value="PRMT5"/>
    <property type="match status" value="1"/>
</dbReference>
<dbReference type="CDD" id="cd02440">
    <property type="entry name" value="AdoMet_MTases"/>
    <property type="match status" value="1"/>
</dbReference>
<dbReference type="Gene3D" id="3.20.20.150">
    <property type="entry name" value="Divalent-metal-dependent TIM barrel enzymes"/>
    <property type="match status" value="2"/>
</dbReference>
<keyword evidence="1 4" id="KW-0489">Methyltransferase</keyword>
<name>A0ABR1J9F4_9AGAR</name>
<organism evidence="9 10">
    <name type="scientific">Marasmiellus scandens</name>
    <dbReference type="NCBI Taxonomy" id="2682957"/>
    <lineage>
        <taxon>Eukaryota</taxon>
        <taxon>Fungi</taxon>
        <taxon>Dikarya</taxon>
        <taxon>Basidiomycota</taxon>
        <taxon>Agaricomycotina</taxon>
        <taxon>Agaricomycetes</taxon>
        <taxon>Agaricomycetidae</taxon>
        <taxon>Agaricales</taxon>
        <taxon>Marasmiineae</taxon>
        <taxon>Omphalotaceae</taxon>
        <taxon>Marasmiellus</taxon>
    </lineage>
</organism>
<evidence type="ECO:0000259" key="8">
    <source>
        <dbReference type="Pfam" id="PF17286"/>
    </source>
</evidence>
<feature type="region of interest" description="Disordered" evidence="5">
    <location>
        <begin position="240"/>
        <end position="291"/>
    </location>
</feature>
<feature type="compositionally biased region" description="Low complexity" evidence="5">
    <location>
        <begin position="242"/>
        <end position="279"/>
    </location>
</feature>
<evidence type="ECO:0008006" key="11">
    <source>
        <dbReference type="Google" id="ProtNLM"/>
    </source>
</evidence>
<reference evidence="9 10" key="1">
    <citation type="submission" date="2024-01" db="EMBL/GenBank/DDBJ databases">
        <title>A draft genome for the cacao thread blight pathogen Marasmiellus scandens.</title>
        <authorList>
            <person name="Baruah I.K."/>
            <person name="Leung J."/>
            <person name="Bukari Y."/>
            <person name="Amoako-Attah I."/>
            <person name="Meinhardt L.W."/>
            <person name="Bailey B.A."/>
            <person name="Cohen S.P."/>
        </authorList>
    </citation>
    <scope>NUCLEOTIDE SEQUENCE [LARGE SCALE GENOMIC DNA]</scope>
    <source>
        <strain evidence="9 10">GH-19</strain>
    </source>
</reference>
<protein>
    <recommendedName>
        <fullName evidence="11">Protein arginine N-methyltransferase</fullName>
    </recommendedName>
</protein>
<evidence type="ECO:0000256" key="5">
    <source>
        <dbReference type="SAM" id="MobiDB-lite"/>
    </source>
</evidence>
<dbReference type="Proteomes" id="UP001498398">
    <property type="component" value="Unassembled WGS sequence"/>
</dbReference>
<evidence type="ECO:0000313" key="10">
    <source>
        <dbReference type="Proteomes" id="UP001498398"/>
    </source>
</evidence>
<dbReference type="PROSITE" id="PS51678">
    <property type="entry name" value="SAM_MT_PRMT"/>
    <property type="match status" value="1"/>
</dbReference>
<feature type="domain" description="PRMT5 TIM barrel" evidence="7">
    <location>
        <begin position="179"/>
        <end position="405"/>
    </location>
</feature>
<evidence type="ECO:0000259" key="6">
    <source>
        <dbReference type="Pfam" id="PF05185"/>
    </source>
</evidence>
<evidence type="ECO:0000256" key="2">
    <source>
        <dbReference type="ARBA" id="ARBA00022679"/>
    </source>
</evidence>
<dbReference type="InterPro" id="IPR035248">
    <property type="entry name" value="PRMT5_C"/>
</dbReference>
<dbReference type="Gene3D" id="3.40.50.150">
    <property type="entry name" value="Vaccinia Virus protein VP39"/>
    <property type="match status" value="1"/>
</dbReference>
<evidence type="ECO:0000256" key="4">
    <source>
        <dbReference type="PROSITE-ProRule" id="PRU01015"/>
    </source>
</evidence>
<evidence type="ECO:0000256" key="1">
    <source>
        <dbReference type="ARBA" id="ARBA00022603"/>
    </source>
</evidence>
<dbReference type="InterPro" id="IPR029063">
    <property type="entry name" value="SAM-dependent_MTases_sf"/>
</dbReference>
<dbReference type="PANTHER" id="PTHR10738">
    <property type="entry name" value="PROTEIN ARGININE N-METHYLTRANSFERASE 5"/>
    <property type="match status" value="1"/>
</dbReference>
<comment type="caution">
    <text evidence="9">The sequence shown here is derived from an EMBL/GenBank/DDBJ whole genome shotgun (WGS) entry which is preliminary data.</text>
</comment>
<feature type="region of interest" description="Disordered" evidence="5">
    <location>
        <begin position="69"/>
        <end position="89"/>
    </location>
</feature>
<keyword evidence="3 4" id="KW-0949">S-adenosyl-L-methionine</keyword>
<sequence length="836" mass="93040">MSSWNPSQYSSIFAHITLSDISQARTTGSNESPVLEVTSEARSKGYDSVCLPLTTDAWKKRWTNMCLVPSSPGDDKKKRESRRESKLMSRDFSAEKKAEAWREKPVFEANEVTMTRLGEFTCIAALNFYNNRLDEAESVTAIISEWLELDTDDDWIRLDTEIVSQTRLGLFSDNDVSLRQALHQELSYASYLNIQTAILPAPRNRQYTACYARAVNACLQSSPFMNLAIRLPIYDPSAAQDPLSPASPSSGRPLLPSPKIQRTSSLSSSLPPTPRLVVSQSSQNTSHPKTLEEQIDASWEIWDLIRSLCDYNPRLSLALDLTPPLPNSPSVLGKWSAEAVRYIFLPASAFIANAKGYPVLPKPTQAFIRDSITHRPNIILSGVSSGIHSKGSEVAYSQYIRHLERTSTVVQAAEKSGTVENFAQGYQDYLQAPLQPLMDNLQSITYQTFEQDPVKYKNYEEAVYKALSEWHEDGRIVICVAGAGRGPLVARCLSAIQRSKRDAFIYAVEKNPNAFVTLQGRQRNEWKDKVKLLFGDMRMIELPEQVDILVSELLGSFGDNELSPECLDGAMRLLKSDGISIPSSYTAHLAPLSSSKLYNEAKSTKDDKNLETPYVVMFQAVNLLSGNGGGPSGQCGPRIQECWEFEHPRKETVLDPQGLPLTNSHNARFAKLRFHIPHAGVLHGLAGYFEAVLYRNIGLSIHPHRKDQISKDMLSWFPLFFPFKEPLYLPSNSELQVSIWRLTNQRQVWYEWHAESFLYGLGSDLGLTSAPSTPPIPTPNVGAPIATSSPLIDAVDIAPERRSSVVLDTLLPGRALVKIGHTSLHNAGGRSSWIGL</sequence>
<dbReference type="Gene3D" id="2.70.160.11">
    <property type="entry name" value="Hnrnp arginine n-methyltransferase1"/>
    <property type="match status" value="1"/>
</dbReference>
<dbReference type="EMBL" id="JBANRG010000024">
    <property type="protein sequence ID" value="KAK7454659.1"/>
    <property type="molecule type" value="Genomic_DNA"/>
</dbReference>
<gene>
    <name evidence="9" type="ORF">VKT23_011412</name>
</gene>
<dbReference type="InterPro" id="IPR025799">
    <property type="entry name" value="Arg_MeTrfase"/>
</dbReference>
<feature type="domain" description="PRMT5 arginine-N-methyltransferase" evidence="6">
    <location>
        <begin position="420"/>
        <end position="581"/>
    </location>
</feature>
<keyword evidence="2 4" id="KW-0808">Transferase</keyword>
<evidence type="ECO:0000313" key="9">
    <source>
        <dbReference type="EMBL" id="KAK7454659.1"/>
    </source>
</evidence>
<feature type="compositionally biased region" description="Basic and acidic residues" evidence="5">
    <location>
        <begin position="73"/>
        <end position="89"/>
    </location>
</feature>
<feature type="domain" description="PRMT5 oligomerisation" evidence="8">
    <location>
        <begin position="584"/>
        <end position="834"/>
    </location>
</feature>
<dbReference type="Pfam" id="PF17286">
    <property type="entry name" value="PRMT5_C"/>
    <property type="match status" value="1"/>
</dbReference>
<evidence type="ECO:0000256" key="3">
    <source>
        <dbReference type="ARBA" id="ARBA00022691"/>
    </source>
</evidence>